<accession>A0ABR2ER77</accession>
<gene>
    <name evidence="8" type="ORF">V6N12_036632</name>
</gene>
<dbReference type="PROSITE" id="PS50011">
    <property type="entry name" value="PROTEIN_KINASE_DOM"/>
    <property type="match status" value="1"/>
</dbReference>
<dbReference type="PROSITE" id="PS00108">
    <property type="entry name" value="PROTEIN_KINASE_ST"/>
    <property type="match status" value="1"/>
</dbReference>
<dbReference type="InterPro" id="IPR008271">
    <property type="entry name" value="Ser/Thr_kinase_AS"/>
</dbReference>
<comment type="caution">
    <text evidence="8">The sequence shown here is derived from an EMBL/GenBank/DDBJ whole genome shotgun (WGS) entry which is preliminary data.</text>
</comment>
<keyword evidence="2" id="KW-0067">ATP-binding</keyword>
<dbReference type="InterPro" id="IPR011009">
    <property type="entry name" value="Kinase-like_dom_sf"/>
</dbReference>
<feature type="transmembrane region" description="Helical" evidence="5">
    <location>
        <begin position="528"/>
        <end position="550"/>
    </location>
</feature>
<dbReference type="Gene3D" id="1.10.510.10">
    <property type="entry name" value="Transferase(Phosphotransferase) domain 1"/>
    <property type="match status" value="1"/>
</dbReference>
<name>A0ABR2ER77_9ROSI</name>
<feature type="domain" description="Protein kinase" evidence="7">
    <location>
        <begin position="603"/>
        <end position="888"/>
    </location>
</feature>
<evidence type="ECO:0000313" key="8">
    <source>
        <dbReference type="EMBL" id="KAK8564509.1"/>
    </source>
</evidence>
<keyword evidence="5" id="KW-1133">Transmembrane helix</keyword>
<keyword evidence="1" id="KW-0547">Nucleotide-binding</keyword>
<evidence type="ECO:0000259" key="7">
    <source>
        <dbReference type="PROSITE" id="PS50011"/>
    </source>
</evidence>
<comment type="catalytic activity">
    <reaction evidence="4">
        <text>L-threonyl-[protein] + ATP = O-phospho-L-threonyl-[protein] + ADP + H(+)</text>
        <dbReference type="Rhea" id="RHEA:46608"/>
        <dbReference type="Rhea" id="RHEA-COMP:11060"/>
        <dbReference type="Rhea" id="RHEA-COMP:11605"/>
        <dbReference type="ChEBI" id="CHEBI:15378"/>
        <dbReference type="ChEBI" id="CHEBI:30013"/>
        <dbReference type="ChEBI" id="CHEBI:30616"/>
        <dbReference type="ChEBI" id="CHEBI:61977"/>
        <dbReference type="ChEBI" id="CHEBI:456216"/>
    </reaction>
</comment>
<dbReference type="InterPro" id="IPR000719">
    <property type="entry name" value="Prot_kinase_dom"/>
</dbReference>
<evidence type="ECO:0000256" key="3">
    <source>
        <dbReference type="ARBA" id="ARBA00047558"/>
    </source>
</evidence>
<protein>
    <recommendedName>
        <fullName evidence="7">Protein kinase domain-containing protein</fullName>
    </recommendedName>
</protein>
<dbReference type="EMBL" id="JBBPBM010000011">
    <property type="protein sequence ID" value="KAK8564509.1"/>
    <property type="molecule type" value="Genomic_DNA"/>
</dbReference>
<dbReference type="Pfam" id="PF00069">
    <property type="entry name" value="Pkinase"/>
    <property type="match status" value="1"/>
</dbReference>
<comment type="catalytic activity">
    <reaction evidence="3">
        <text>L-seryl-[protein] + ATP = O-phospho-L-seryl-[protein] + ADP + H(+)</text>
        <dbReference type="Rhea" id="RHEA:17989"/>
        <dbReference type="Rhea" id="RHEA-COMP:9863"/>
        <dbReference type="Rhea" id="RHEA-COMP:11604"/>
        <dbReference type="ChEBI" id="CHEBI:15378"/>
        <dbReference type="ChEBI" id="CHEBI:29999"/>
        <dbReference type="ChEBI" id="CHEBI:30616"/>
        <dbReference type="ChEBI" id="CHEBI:83421"/>
        <dbReference type="ChEBI" id="CHEBI:456216"/>
    </reaction>
</comment>
<evidence type="ECO:0000256" key="2">
    <source>
        <dbReference type="ARBA" id="ARBA00022840"/>
    </source>
</evidence>
<dbReference type="InterPro" id="IPR045274">
    <property type="entry name" value="WAK-like"/>
</dbReference>
<organism evidence="8 9">
    <name type="scientific">Hibiscus sabdariffa</name>
    <name type="common">roselle</name>
    <dbReference type="NCBI Taxonomy" id="183260"/>
    <lineage>
        <taxon>Eukaryota</taxon>
        <taxon>Viridiplantae</taxon>
        <taxon>Streptophyta</taxon>
        <taxon>Embryophyta</taxon>
        <taxon>Tracheophyta</taxon>
        <taxon>Spermatophyta</taxon>
        <taxon>Magnoliopsida</taxon>
        <taxon>eudicotyledons</taxon>
        <taxon>Gunneridae</taxon>
        <taxon>Pentapetalae</taxon>
        <taxon>rosids</taxon>
        <taxon>malvids</taxon>
        <taxon>Malvales</taxon>
        <taxon>Malvaceae</taxon>
        <taxon>Malvoideae</taxon>
        <taxon>Hibiscus</taxon>
    </lineage>
</organism>
<feature type="chain" id="PRO_5045597098" description="Protein kinase domain-containing protein" evidence="6">
    <location>
        <begin position="23"/>
        <end position="906"/>
    </location>
</feature>
<evidence type="ECO:0000256" key="1">
    <source>
        <dbReference type="ARBA" id="ARBA00022741"/>
    </source>
</evidence>
<evidence type="ECO:0000256" key="5">
    <source>
        <dbReference type="SAM" id="Phobius"/>
    </source>
</evidence>
<evidence type="ECO:0000256" key="6">
    <source>
        <dbReference type="SAM" id="SignalP"/>
    </source>
</evidence>
<keyword evidence="5" id="KW-0472">Membrane</keyword>
<dbReference type="PANTHER" id="PTHR27005:SF432">
    <property type="entry name" value="WALL-ASSOCIATED RECEPTOR KINASE-LIKE 6"/>
    <property type="match status" value="1"/>
</dbReference>
<dbReference type="Proteomes" id="UP001472677">
    <property type="component" value="Unassembled WGS sequence"/>
</dbReference>
<dbReference type="SMART" id="SM00220">
    <property type="entry name" value="S_TKc"/>
    <property type="match status" value="1"/>
</dbReference>
<evidence type="ECO:0000313" key="9">
    <source>
        <dbReference type="Proteomes" id="UP001472677"/>
    </source>
</evidence>
<reference evidence="8 9" key="1">
    <citation type="journal article" date="2024" name="G3 (Bethesda)">
        <title>Genome assembly of Hibiscus sabdariffa L. provides insights into metabolisms of medicinal natural products.</title>
        <authorList>
            <person name="Kim T."/>
        </authorList>
    </citation>
    <scope>NUCLEOTIDE SEQUENCE [LARGE SCALE GENOMIC DNA]</scope>
    <source>
        <strain evidence="8">TK-2024</strain>
        <tissue evidence="8">Old leaves</tissue>
    </source>
</reference>
<dbReference type="PANTHER" id="PTHR27005">
    <property type="entry name" value="WALL-ASSOCIATED RECEPTOR KINASE-LIKE 21"/>
    <property type="match status" value="1"/>
</dbReference>
<dbReference type="Gene3D" id="3.30.200.20">
    <property type="entry name" value="Phosphorylase Kinase, domain 1"/>
    <property type="match status" value="1"/>
</dbReference>
<keyword evidence="9" id="KW-1185">Reference proteome</keyword>
<sequence>MGLFFGFYLILVLNPILQAAAAAGYQQGICGEEVCGNVTFPPPFGIHHNCYNLSWFRVTCKGNKPFINIKGINLEVLGSYSLTSINVNYPVTPINCNRKLDITRADVDLAGTPFFLSGYYNYFGSVGCGNLATISTNSTDSIGGCVQPKCGRKAGGSGSGCYTEIIGKLTSYTVSMADMYGSKRSCVSAFMFISSYFDDGYPLPVEINSETTHVPVTLEWDSSYCGESGCVAPGPVNLFSQTTCGKVDFEYPFGVRNQQDSKSRFEVDCIETTNGEQTPFLNINGIDLQILEFSFLDGTVVVNHSVTYFSCRGSNNNGTSLNLEGTPFYYDIHNIFWSSGCGNLVTLFDKRDGNFIGGCSQPSCRIRNETSSSAGCRIFFPPGLNSFFANISGVVGSSDYSSKRSCGFASPVYSGVYGSFLSSPKDFNISDLSYVPMSLKWGAPKRGSCQLNQGSAISCSSDGKYCWKSLNTSHLCVCTAKNIIDLGTNCQGMYCGEYRWCHILCLNTRDNYCLSPALPTRKTLNFKLIMIGCITSVVSISLLIVVWQIYKAFRKRQNIKLKQKYFKRNGGLLLQKHLSGNQGNVEKIKLFTSKEMEKATDHYNKNRILGQGGQGTVYKGMLTDGNIVAVKKSRMLEGNRFDEKKVEQFINEVMILSQINHRNVVKLLGCCLEAEVPLLVYEFIQNGTLYDLIHYQTEEFPLTWDMRLRIAIEIANALFYLHSAASISIYHRDIKSSNILLDDKYRAKVSDFGTSRSIALEQTHLTTRVQGTFGYMDPETEAHTAGSIRRGEKLDILLPAFNAGGSLFGILDSTIVNDSPMEEITAMAKLARRCLNLNGKKRPTMKQVAMELELIRASEAGVAIEECSDEESETDEIIESWNANLSWLTSISITTESTTLPLNATF</sequence>
<proteinExistence type="predicted"/>
<feature type="signal peptide" evidence="6">
    <location>
        <begin position="1"/>
        <end position="22"/>
    </location>
</feature>
<keyword evidence="6" id="KW-0732">Signal</keyword>
<dbReference type="SUPFAM" id="SSF56112">
    <property type="entry name" value="Protein kinase-like (PK-like)"/>
    <property type="match status" value="1"/>
</dbReference>
<evidence type="ECO:0000256" key="4">
    <source>
        <dbReference type="ARBA" id="ARBA00047951"/>
    </source>
</evidence>
<keyword evidence="5" id="KW-0812">Transmembrane</keyword>